<dbReference type="GO" id="GO:0016757">
    <property type="term" value="F:glycosyltransferase activity"/>
    <property type="evidence" value="ECO:0007669"/>
    <property type="project" value="UniProtKB-KW"/>
</dbReference>
<dbReference type="PANTHER" id="PTHR48261:SF5">
    <property type="entry name" value="EXOSTOSIN GLYCOSYLTRANSFERASE 2"/>
    <property type="match status" value="1"/>
</dbReference>
<evidence type="ECO:0000256" key="5">
    <source>
        <dbReference type="ARBA" id="ARBA00022692"/>
    </source>
</evidence>
<protein>
    <submittedName>
        <fullName evidence="13">Ext2 protein</fullName>
    </submittedName>
</protein>
<dbReference type="SUPFAM" id="SSF53448">
    <property type="entry name" value="Nucleotide-diphospho-sugar transferases"/>
    <property type="match status" value="1"/>
</dbReference>
<dbReference type="GO" id="GO:0005789">
    <property type="term" value="C:endoplasmic reticulum membrane"/>
    <property type="evidence" value="ECO:0007669"/>
    <property type="project" value="UniProtKB-SubCell"/>
</dbReference>
<keyword evidence="9" id="KW-1015">Disulfide bond</keyword>
<evidence type="ECO:0000256" key="7">
    <source>
        <dbReference type="ARBA" id="ARBA00022989"/>
    </source>
</evidence>
<proteinExistence type="inferred from homology"/>
<evidence type="ECO:0000256" key="9">
    <source>
        <dbReference type="ARBA" id="ARBA00023157"/>
    </source>
</evidence>
<dbReference type="InterPro" id="IPR004263">
    <property type="entry name" value="Exostosin"/>
</dbReference>
<keyword evidence="6" id="KW-0256">Endoplasmic reticulum</keyword>
<organism evidence="13 14">
    <name type="scientific">Phodopus roborovskii</name>
    <name type="common">Roborovski's desert hamster</name>
    <name type="synonym">Cricetulus roborovskii</name>
    <dbReference type="NCBI Taxonomy" id="109678"/>
    <lineage>
        <taxon>Eukaryota</taxon>
        <taxon>Metazoa</taxon>
        <taxon>Chordata</taxon>
        <taxon>Craniata</taxon>
        <taxon>Vertebrata</taxon>
        <taxon>Euteleostomi</taxon>
        <taxon>Mammalia</taxon>
        <taxon>Eutheria</taxon>
        <taxon>Euarchontoglires</taxon>
        <taxon>Glires</taxon>
        <taxon>Rodentia</taxon>
        <taxon>Myomorpha</taxon>
        <taxon>Muroidea</taxon>
        <taxon>Cricetidae</taxon>
        <taxon>Cricetinae</taxon>
        <taxon>Phodopus</taxon>
    </lineage>
</organism>
<dbReference type="Pfam" id="PF03016">
    <property type="entry name" value="Exostosin_GT47"/>
    <property type="match status" value="1"/>
</dbReference>
<accession>A0AAU9Z7L9</accession>
<evidence type="ECO:0000313" key="13">
    <source>
        <dbReference type="EMBL" id="CAH6788202.1"/>
    </source>
</evidence>
<evidence type="ECO:0000259" key="12">
    <source>
        <dbReference type="Pfam" id="PF09258"/>
    </source>
</evidence>
<evidence type="ECO:0000259" key="11">
    <source>
        <dbReference type="Pfam" id="PF03016"/>
    </source>
</evidence>
<evidence type="ECO:0000256" key="1">
    <source>
        <dbReference type="ARBA" id="ARBA00004648"/>
    </source>
</evidence>
<reference evidence="13" key="1">
    <citation type="submission" date="2022-06" db="EMBL/GenBank/DDBJ databases">
        <authorList>
            <person name="Andreotti S."/>
            <person name="Wyler E."/>
        </authorList>
    </citation>
    <scope>NUCLEOTIDE SEQUENCE</scope>
</reference>
<dbReference type="Pfam" id="PF09258">
    <property type="entry name" value="Glyco_transf_64"/>
    <property type="match status" value="1"/>
</dbReference>
<keyword evidence="5 10" id="KW-0812">Transmembrane</keyword>
<evidence type="ECO:0000256" key="8">
    <source>
        <dbReference type="ARBA" id="ARBA00023136"/>
    </source>
</evidence>
<keyword evidence="14" id="KW-1185">Reference proteome</keyword>
<evidence type="ECO:0000256" key="3">
    <source>
        <dbReference type="ARBA" id="ARBA00022676"/>
    </source>
</evidence>
<sequence>MCASVKYNIRGPALIPRMKTKHRFYYVTLFSIVLLGLIATGVFQFWPHSIESSGEGGVEKRSIREVPVVRLPAASPIPERGDLSCRMHTCFDVYRCGFNPKNKIKVYIYPLKKYVDDAGVPVSSTISREYNELLAAISDSDYYTDDISRACLFVPSIDVLNQSPLRIKETAQALAQLSRWDRGMNHLLFNMLPGGPPDYNTALDVPRDRALLAGGGFSTWTYRQGYDVSIPVFSPLSTEVALPEKAPGPRRYFLLSSQMAIHPEYREDLEALQAKHRESVLVLDKCTNLSEGALSVRKRCHQHQVFDYPQVLQKWTSVSNPLFLPLIPPQSQGFTAIVLTYDRVESLFRVITEVSKVPSLSKLLVVWNNQNKNPPEESLWPKIRVPLKVVRTAENKLSNRFFPYDEIETEAVLAIDDDIIMLTSDELQFGYEYFNYLYTYKMPGDIKNWVDAHMNCEDIAMNFLVANVTGKAVIKVTPRKKFKCPECTAIDGLSLDQTHMVERSECINKFASVFGTMPLKVVEHRADPVLYKDDFPEKLKSFPNIGSL</sequence>
<keyword evidence="8 10" id="KW-0472">Membrane</keyword>
<name>A0AAU9Z7L9_PHORO</name>
<dbReference type="EMBL" id="CALSGD010001402">
    <property type="protein sequence ID" value="CAH6788202.1"/>
    <property type="molecule type" value="Genomic_DNA"/>
</dbReference>
<evidence type="ECO:0000256" key="2">
    <source>
        <dbReference type="ARBA" id="ARBA00010271"/>
    </source>
</evidence>
<evidence type="ECO:0000256" key="6">
    <source>
        <dbReference type="ARBA" id="ARBA00022824"/>
    </source>
</evidence>
<dbReference type="GO" id="GO:0015012">
    <property type="term" value="P:heparan sulfate proteoglycan biosynthetic process"/>
    <property type="evidence" value="ECO:0007669"/>
    <property type="project" value="UniProtKB-ARBA"/>
</dbReference>
<feature type="domain" description="Exostosin GT47" evidence="11">
    <location>
        <begin position="101"/>
        <end position="314"/>
    </location>
</feature>
<dbReference type="InterPro" id="IPR029044">
    <property type="entry name" value="Nucleotide-diphossugar_trans"/>
</dbReference>
<dbReference type="InterPro" id="IPR040911">
    <property type="entry name" value="Exostosin_GT47"/>
</dbReference>
<comment type="subcellular location">
    <subcellularLocation>
        <location evidence="1">Endoplasmic reticulum membrane</location>
        <topology evidence="1">Single-pass type II membrane protein</topology>
    </subcellularLocation>
</comment>
<dbReference type="InterPro" id="IPR015338">
    <property type="entry name" value="GT64_dom"/>
</dbReference>
<feature type="transmembrane region" description="Helical" evidence="10">
    <location>
        <begin position="24"/>
        <end position="46"/>
    </location>
</feature>
<comment type="caution">
    <text evidence="13">The sequence shown here is derived from an EMBL/GenBank/DDBJ whole genome shotgun (WGS) entry which is preliminary data.</text>
</comment>
<dbReference type="Proteomes" id="UP001152836">
    <property type="component" value="Unassembled WGS sequence"/>
</dbReference>
<evidence type="ECO:0000256" key="4">
    <source>
        <dbReference type="ARBA" id="ARBA00022679"/>
    </source>
</evidence>
<dbReference type="PANTHER" id="PTHR48261">
    <property type="entry name" value="ACETYLGLUCOSAMINYLTRANSFERASE"/>
    <property type="match status" value="1"/>
</dbReference>
<dbReference type="Gene3D" id="3.90.550.10">
    <property type="entry name" value="Spore Coat Polysaccharide Biosynthesis Protein SpsA, Chain A"/>
    <property type="match status" value="2"/>
</dbReference>
<evidence type="ECO:0000256" key="10">
    <source>
        <dbReference type="SAM" id="Phobius"/>
    </source>
</evidence>
<keyword evidence="4" id="KW-0808">Transferase</keyword>
<feature type="domain" description="Glycosyl transferase 64" evidence="12">
    <location>
        <begin position="432"/>
        <end position="531"/>
    </location>
</feature>
<evidence type="ECO:0000313" key="14">
    <source>
        <dbReference type="Proteomes" id="UP001152836"/>
    </source>
</evidence>
<dbReference type="AlphaFoldDB" id="A0AAU9Z7L9"/>
<keyword evidence="3" id="KW-0328">Glycosyltransferase</keyword>
<keyword evidence="7 10" id="KW-1133">Transmembrane helix</keyword>
<comment type="similarity">
    <text evidence="2">Belongs to the glycosyltransferase 47 family.</text>
</comment>
<gene>
    <name evidence="13" type="primary">Ext2</name>
    <name evidence="13" type="ORF">PHOROB_LOCUS5942</name>
</gene>